<accession>A0A1E5BCU5</accession>
<proteinExistence type="predicted"/>
<protein>
    <submittedName>
        <fullName evidence="1">Uncharacterized protein</fullName>
    </submittedName>
</protein>
<name>A0A1E5BCU5_9VIBR</name>
<gene>
    <name evidence="1" type="ORF">A1QO_01820</name>
</gene>
<reference evidence="1 2" key="1">
    <citation type="journal article" date="2012" name="Science">
        <title>Ecological populations of bacteria act as socially cohesive units of antibiotic production and resistance.</title>
        <authorList>
            <person name="Cordero O.X."/>
            <person name="Wildschutte H."/>
            <person name="Kirkup B."/>
            <person name="Proehl S."/>
            <person name="Ngo L."/>
            <person name="Hussain F."/>
            <person name="Le Roux F."/>
            <person name="Mincer T."/>
            <person name="Polz M.F."/>
        </authorList>
    </citation>
    <scope>NUCLEOTIDE SEQUENCE [LARGE SCALE GENOMIC DNA]</scope>
    <source>
        <strain evidence="1 2">ZF-129</strain>
    </source>
</reference>
<comment type="caution">
    <text evidence="1">The sequence shown here is derived from an EMBL/GenBank/DDBJ whole genome shotgun (WGS) entry which is preliminary data.</text>
</comment>
<organism evidence="1 2">
    <name type="scientific">Vibrio genomosp. F10 str. ZF-129</name>
    <dbReference type="NCBI Taxonomy" id="1187848"/>
    <lineage>
        <taxon>Bacteria</taxon>
        <taxon>Pseudomonadati</taxon>
        <taxon>Pseudomonadota</taxon>
        <taxon>Gammaproteobacteria</taxon>
        <taxon>Vibrionales</taxon>
        <taxon>Vibrionaceae</taxon>
        <taxon>Vibrio</taxon>
    </lineage>
</organism>
<sequence>MRSRAKLERGKGDLGNREEFLPSFQLEMGSSQKGKTRFLAQGDTASYKHAQLVSLLALQSR</sequence>
<dbReference type="Proteomes" id="UP000094741">
    <property type="component" value="Unassembled WGS sequence"/>
</dbReference>
<dbReference type="AlphaFoldDB" id="A0A1E5BCU5"/>
<evidence type="ECO:0000313" key="1">
    <source>
        <dbReference type="EMBL" id="OEE32677.1"/>
    </source>
</evidence>
<evidence type="ECO:0000313" key="2">
    <source>
        <dbReference type="Proteomes" id="UP000094741"/>
    </source>
</evidence>
<dbReference type="EMBL" id="AJYQ02000111">
    <property type="protein sequence ID" value="OEE32677.1"/>
    <property type="molecule type" value="Genomic_DNA"/>
</dbReference>